<name>A0ABW5E257_9BACT</name>
<dbReference type="EMBL" id="JBHUJC010000003">
    <property type="protein sequence ID" value="MFD2275358.1"/>
    <property type="molecule type" value="Genomic_DNA"/>
</dbReference>
<protein>
    <submittedName>
        <fullName evidence="1">Uncharacterized protein</fullName>
    </submittedName>
</protein>
<keyword evidence="2" id="KW-1185">Reference proteome</keyword>
<gene>
    <name evidence="1" type="ORF">ACFSQZ_02650</name>
</gene>
<proteinExistence type="predicted"/>
<evidence type="ECO:0000313" key="1">
    <source>
        <dbReference type="EMBL" id="MFD2275358.1"/>
    </source>
</evidence>
<comment type="caution">
    <text evidence="1">The sequence shown here is derived from an EMBL/GenBank/DDBJ whole genome shotgun (WGS) entry which is preliminary data.</text>
</comment>
<reference evidence="2" key="1">
    <citation type="journal article" date="2019" name="Int. J. Syst. Evol. Microbiol.">
        <title>The Global Catalogue of Microorganisms (GCM) 10K type strain sequencing project: providing services to taxonomists for standard genome sequencing and annotation.</title>
        <authorList>
            <consortium name="The Broad Institute Genomics Platform"/>
            <consortium name="The Broad Institute Genome Sequencing Center for Infectious Disease"/>
            <person name="Wu L."/>
            <person name="Ma J."/>
        </authorList>
    </citation>
    <scope>NUCLEOTIDE SEQUENCE [LARGE SCALE GENOMIC DNA]</scope>
    <source>
        <strain evidence="2">JCM 16545</strain>
    </source>
</reference>
<accession>A0ABW5E257</accession>
<evidence type="ECO:0000313" key="2">
    <source>
        <dbReference type="Proteomes" id="UP001597297"/>
    </source>
</evidence>
<organism evidence="1 2">
    <name type="scientific">Rubritalea spongiae</name>
    <dbReference type="NCBI Taxonomy" id="430797"/>
    <lineage>
        <taxon>Bacteria</taxon>
        <taxon>Pseudomonadati</taxon>
        <taxon>Verrucomicrobiota</taxon>
        <taxon>Verrucomicrobiia</taxon>
        <taxon>Verrucomicrobiales</taxon>
        <taxon>Rubritaleaceae</taxon>
        <taxon>Rubritalea</taxon>
    </lineage>
</organism>
<sequence length="190" mass="21756">MICIVGNLPVLQVGRYQVTGYSTHWIRKAIEQAAVRAHQNDFAFTDDIYEGVIHYLENKCSLRVLKIEDLYKRISHMLSRIGYGQIAQAIIPMAPPVTISLERAARNAGDGFELAFFKELQDELFELKQTGATDVYFSHVEECVCILKQAKHWNEECKELEADIIDWLAKVGTRPKRQGYRIRASLQQLA</sequence>
<dbReference type="Proteomes" id="UP001597297">
    <property type="component" value="Unassembled WGS sequence"/>
</dbReference>
<dbReference type="RefSeq" id="WP_377095118.1">
    <property type="nucleotide sequence ID" value="NZ_JBHSJM010000001.1"/>
</dbReference>